<feature type="compositionally biased region" description="Basic and acidic residues" evidence="3">
    <location>
        <begin position="988"/>
        <end position="1002"/>
    </location>
</feature>
<dbReference type="GO" id="GO:0015631">
    <property type="term" value="F:tubulin binding"/>
    <property type="evidence" value="ECO:0007669"/>
    <property type="project" value="TreeGrafter"/>
</dbReference>
<feature type="region of interest" description="Disordered" evidence="3">
    <location>
        <begin position="985"/>
        <end position="1006"/>
    </location>
</feature>
<feature type="domain" description="Centromere protein J C-terminal" evidence="5">
    <location>
        <begin position="1104"/>
        <end position="1127"/>
    </location>
</feature>
<dbReference type="PANTHER" id="PTHR10331">
    <property type="entry name" value="T COMPLEX PROTEIN 10"/>
    <property type="match status" value="1"/>
</dbReference>
<dbReference type="InterPro" id="IPR026581">
    <property type="entry name" value="TCP10L/CENPJ"/>
</dbReference>
<evidence type="ECO:0000256" key="3">
    <source>
        <dbReference type="SAM" id="MobiDB-lite"/>
    </source>
</evidence>
<feature type="compositionally biased region" description="Polar residues" evidence="3">
    <location>
        <begin position="350"/>
        <end position="359"/>
    </location>
</feature>
<evidence type="ECO:0000313" key="6">
    <source>
        <dbReference type="EMBL" id="KAK7070949.1"/>
    </source>
</evidence>
<feature type="domain" description="Centromere protein J C-terminal" evidence="5">
    <location>
        <begin position="1185"/>
        <end position="1216"/>
    </location>
</feature>
<feature type="coiled-coil region" evidence="2">
    <location>
        <begin position="772"/>
        <end position="803"/>
    </location>
</feature>
<protein>
    <recommendedName>
        <fullName evidence="5">Centromere protein J C-terminal domain-containing protein</fullName>
    </recommendedName>
</protein>
<evidence type="ECO:0000313" key="7">
    <source>
        <dbReference type="Proteomes" id="UP001381693"/>
    </source>
</evidence>
<evidence type="ECO:0000256" key="2">
    <source>
        <dbReference type="SAM" id="Coils"/>
    </source>
</evidence>
<dbReference type="Gene3D" id="2.60.450.20">
    <property type="match status" value="1"/>
</dbReference>
<evidence type="ECO:0000256" key="1">
    <source>
        <dbReference type="ARBA" id="ARBA00005627"/>
    </source>
</evidence>
<reference evidence="6 7" key="1">
    <citation type="submission" date="2023-11" db="EMBL/GenBank/DDBJ databases">
        <title>Halocaridina rubra genome assembly.</title>
        <authorList>
            <person name="Smith C."/>
        </authorList>
    </citation>
    <scope>NUCLEOTIDE SEQUENCE [LARGE SCALE GENOMIC DNA]</scope>
    <source>
        <strain evidence="6">EP-1</strain>
        <tissue evidence="6">Whole</tissue>
    </source>
</reference>
<accession>A0AAN8X104</accession>
<feature type="compositionally biased region" description="Polar residues" evidence="3">
    <location>
        <begin position="626"/>
        <end position="636"/>
    </location>
</feature>
<comment type="similarity">
    <text evidence="1">Belongs to the TCP10 family.</text>
</comment>
<keyword evidence="4" id="KW-1133">Transmembrane helix</keyword>
<dbReference type="Proteomes" id="UP001381693">
    <property type="component" value="Unassembled WGS sequence"/>
</dbReference>
<evidence type="ECO:0000256" key="4">
    <source>
        <dbReference type="SAM" id="Phobius"/>
    </source>
</evidence>
<evidence type="ECO:0000259" key="5">
    <source>
        <dbReference type="Pfam" id="PF07202"/>
    </source>
</evidence>
<dbReference type="InterPro" id="IPR047002">
    <property type="entry name" value="Tcp10_C_sf"/>
</dbReference>
<organism evidence="6 7">
    <name type="scientific">Halocaridina rubra</name>
    <name type="common">Hawaiian red shrimp</name>
    <dbReference type="NCBI Taxonomy" id="373956"/>
    <lineage>
        <taxon>Eukaryota</taxon>
        <taxon>Metazoa</taxon>
        <taxon>Ecdysozoa</taxon>
        <taxon>Arthropoda</taxon>
        <taxon>Crustacea</taxon>
        <taxon>Multicrustacea</taxon>
        <taxon>Malacostraca</taxon>
        <taxon>Eumalacostraca</taxon>
        <taxon>Eucarida</taxon>
        <taxon>Decapoda</taxon>
        <taxon>Pleocyemata</taxon>
        <taxon>Caridea</taxon>
        <taxon>Atyoidea</taxon>
        <taxon>Atyidae</taxon>
        <taxon>Halocaridina</taxon>
    </lineage>
</organism>
<feature type="region of interest" description="Disordered" evidence="3">
    <location>
        <begin position="442"/>
        <end position="466"/>
    </location>
</feature>
<keyword evidence="7" id="KW-1185">Reference proteome</keyword>
<feature type="compositionally biased region" description="Polar residues" evidence="3">
    <location>
        <begin position="442"/>
        <end position="453"/>
    </location>
</feature>
<dbReference type="GO" id="GO:0005814">
    <property type="term" value="C:centriole"/>
    <property type="evidence" value="ECO:0007669"/>
    <property type="project" value="TreeGrafter"/>
</dbReference>
<feature type="domain" description="Centromere protein J C-terminal" evidence="5">
    <location>
        <begin position="1059"/>
        <end position="1092"/>
    </location>
</feature>
<feature type="region of interest" description="Disordered" evidence="3">
    <location>
        <begin position="702"/>
        <end position="738"/>
    </location>
</feature>
<feature type="region of interest" description="Disordered" evidence="3">
    <location>
        <begin position="1021"/>
        <end position="1058"/>
    </location>
</feature>
<dbReference type="InterPro" id="IPR009852">
    <property type="entry name" value="CENPJ_C_dom"/>
</dbReference>
<feature type="transmembrane region" description="Helical" evidence="4">
    <location>
        <begin position="1221"/>
        <end position="1242"/>
    </location>
</feature>
<dbReference type="Pfam" id="PF07202">
    <property type="entry name" value="Tcp10_C"/>
    <property type="match status" value="4"/>
</dbReference>
<comment type="caution">
    <text evidence="6">The sequence shown here is derived from an EMBL/GenBank/DDBJ whole genome shotgun (WGS) entry which is preliminary data.</text>
</comment>
<feature type="domain" description="Centromere protein J C-terminal" evidence="5">
    <location>
        <begin position="1148"/>
        <end position="1182"/>
    </location>
</feature>
<proteinExistence type="inferred from homology"/>
<keyword evidence="4" id="KW-0812">Transmembrane</keyword>
<dbReference type="GO" id="GO:0061511">
    <property type="term" value="P:centriole elongation"/>
    <property type="evidence" value="ECO:0007669"/>
    <property type="project" value="TreeGrafter"/>
</dbReference>
<feature type="compositionally biased region" description="Basic and acidic residues" evidence="3">
    <location>
        <begin position="1040"/>
        <end position="1058"/>
    </location>
</feature>
<dbReference type="EMBL" id="JAXCGZ010015184">
    <property type="protein sequence ID" value="KAK7070949.1"/>
    <property type="molecule type" value="Genomic_DNA"/>
</dbReference>
<name>A0AAN8X104_HALRR</name>
<feature type="compositionally biased region" description="Polar residues" evidence="3">
    <location>
        <begin position="707"/>
        <end position="717"/>
    </location>
</feature>
<feature type="region of interest" description="Disordered" evidence="3">
    <location>
        <begin position="335"/>
        <end position="373"/>
    </location>
</feature>
<sequence length="1284" mass="145527">MDKGSHDLNPNAGCTETPVSALVERLMNLRKWQDEQLQELREKQIIIESPRCPLIDKRRQENTSAKDIVDNRSSWNSKTFSSSVEDFTVPSYEGNTKHITLESPQIEIGMDLTANENGCMDNNVTRADATCTSITGAVSVLSLPHVKRSDESISSDLCDVHLEEKKSISIGQKHNDAPDFTPELPEKLACYGSLSKLENDPNLNSSLGVSEDAKLSSRPYIPKNENDDLRVICGLSNFIKNHASIGGKSEATTDSEMPTKPKFTFLRKGQGTLRFGMRPTRLKSKLSRDNMDSSKAAEKPEETAINSHVFDMQTASSPTGKNATVRLKTYPSRISNRPQHTLQLKKKTDGSLNSATNTKFSEKPEGNRPIDLNLDPTPHADDINRLLPTSHIDFEKQGQKEVEELFAFEKLEELAEDSSFSSNCSTVVQLLRRGMHCVASTPVQSQDSKNQSAFKFEETGQDGPRSYDEEVIPQAQLPLISVSQILEQLKGIVRLEYSDDHQCSEEVLRTLVESFVDSDSTVPSEFISYFVNNIQHISNATSTPTICEQSSLSKPRVHFRPEGVEVLEYECSDTDENTLIETPSIVDDSDLVTTSDLEVLAGYDAQQNTDAETHFSENSSPKHRIMSNSNSASSVQEAPRFPVSLKELNREHLQPLKLQFSPPPQRPQNSASHYIWSIFGKERSGTKNLKLKGQKSKPLVNEKNIPNVMNGSRNMGTSEKGIEKSTSETSYEQTRYSDENQQDLEVYKTLLMTKVCELEKETESFKKENHKLKVLQESLRCEEANLEKERRNFEKQMNVEKKKFQEYIDLERNKLWKENQALKSLSPSVLSMREQSLETVYLKERLHDAEENAKKKESSHQFTVKKLNEKINAQDIEIRVLNEKLLHLQKIEKQNQHLKHELDRAKLSSKPSFKSKSEVNVHRNSKLKIKKATINNINKSLDKIHSGNTVASIPKHISESEQLGTKVLAKCKKINLKVNNKLEGVSDANHEEKSSHMQESKENTPTNDRYEIVTLSPSNSINVMDNEPKSCKEETEDDEAPLKPHEKLNIESTELSKDDGSREIIYSNGNKKLIYPDGSLIIFYYNGDRKEVYSDRMVYVYGTDSTRHTTYTDGKEILEFPNGQKEVRYEDGSSEITFTDNTKKTLMPDGTEICVIKDGTVIRTNSNGIKVFEFVSGQKEVHTPEEKRREYPDGTVKILYRDGRTETRYKKGRVRIKDKEVYVTFFLVFEVIISGECCWFMMQSRRSNSFKIRISAKHCVLHGDVEGLPDDLVGGTSATKRFQM</sequence>
<dbReference type="PANTHER" id="PTHR10331:SF6">
    <property type="entry name" value="SPINDLE ASSEMBLY ABNORMAL 4"/>
    <property type="match status" value="1"/>
</dbReference>
<keyword evidence="2" id="KW-0175">Coiled coil</keyword>
<feature type="region of interest" description="Disordered" evidence="3">
    <location>
        <begin position="613"/>
        <end position="636"/>
    </location>
</feature>
<dbReference type="GO" id="GO:0005813">
    <property type="term" value="C:centrosome"/>
    <property type="evidence" value="ECO:0007669"/>
    <property type="project" value="TreeGrafter"/>
</dbReference>
<feature type="coiled-coil region" evidence="2">
    <location>
        <begin position="864"/>
        <end position="908"/>
    </location>
</feature>
<keyword evidence="4" id="KW-0472">Membrane</keyword>
<gene>
    <name evidence="6" type="ORF">SK128_004432</name>
</gene>
<dbReference type="GO" id="GO:0060271">
    <property type="term" value="P:cilium assembly"/>
    <property type="evidence" value="ECO:0007669"/>
    <property type="project" value="TreeGrafter"/>
</dbReference>